<dbReference type="RefSeq" id="WP_163739276.1">
    <property type="nucleotide sequence ID" value="NZ_AP022610.1"/>
</dbReference>
<comment type="subcellular location">
    <subcellularLocation>
        <location evidence="1">Cell membrane</location>
        <topology evidence="1">Multi-pass membrane protein</topology>
    </subcellularLocation>
</comment>
<feature type="transmembrane region" description="Helical" evidence="5">
    <location>
        <begin position="156"/>
        <end position="184"/>
    </location>
</feature>
<feature type="transmembrane region" description="Helical" evidence="5">
    <location>
        <begin position="295"/>
        <end position="315"/>
    </location>
</feature>
<accession>A0A7I7XIK2</accession>
<dbReference type="Pfam" id="PF00083">
    <property type="entry name" value="Sugar_tr"/>
    <property type="match status" value="1"/>
</dbReference>
<organism evidence="7 8">
    <name type="scientific">Mycolicibacterium madagascariense</name>
    <dbReference type="NCBI Taxonomy" id="212765"/>
    <lineage>
        <taxon>Bacteria</taxon>
        <taxon>Bacillati</taxon>
        <taxon>Actinomycetota</taxon>
        <taxon>Actinomycetes</taxon>
        <taxon>Mycobacteriales</taxon>
        <taxon>Mycobacteriaceae</taxon>
        <taxon>Mycolicibacterium</taxon>
    </lineage>
</organism>
<keyword evidence="2 5" id="KW-0812">Transmembrane</keyword>
<sequence length="458" mass="48181">MTTSPEPAAADATSPLRRVGVRETRRATGIAFFAWTIAVYDFILFGTLLPRIGEAFHWSTSHALLVSTLVSVGTAIVVLLVGPMVDRLGRRRGMIISVAGTAASSAATAATTGAASLIGIRSISGLGLAEQSVNATYLNELYAVTEDEKIRRHRGFVYSMVQTGWPIGALLAAAFVAVVTAAFGADSWRLAFLLATIPAVLVALLCRTLRESPQFVLQQRIRRLRQAGDAAGASALAASYDADDHAAAPFKRIFHGVHLRNTLVLSIAWFFNWFAIQTFSVLGTTVLETGKGIDASNTLLMVVVSNLVGALGYLAHGWAGDRFGRRNTIAVGWLASGVFFAAMLLGPANPGYVIVTYMMGLFFLLGPYAAIMFLQAECFSVDCRATGSSFIGAMSQPGAIIAGVILTGLTAASVGYATAALWVGAVGAVISAVVVTFARTVVTPRDVEESQPTEGAPA</sequence>
<dbReference type="Gene3D" id="1.20.1250.20">
    <property type="entry name" value="MFS general substrate transporter like domains"/>
    <property type="match status" value="1"/>
</dbReference>
<feature type="transmembrane region" description="Helical" evidence="5">
    <location>
        <begin position="190"/>
        <end position="209"/>
    </location>
</feature>
<feature type="transmembrane region" description="Helical" evidence="5">
    <location>
        <begin position="61"/>
        <end position="85"/>
    </location>
</feature>
<keyword evidence="8" id="KW-1185">Reference proteome</keyword>
<dbReference type="KEGG" id="mmag:MMAD_33210"/>
<protein>
    <submittedName>
        <fullName evidence="7">MFS transporter</fullName>
    </submittedName>
</protein>
<evidence type="ECO:0000256" key="3">
    <source>
        <dbReference type="ARBA" id="ARBA00022989"/>
    </source>
</evidence>
<feature type="transmembrane region" description="Helical" evidence="5">
    <location>
        <begin position="262"/>
        <end position="283"/>
    </location>
</feature>
<dbReference type="AlphaFoldDB" id="A0A7I7XIK2"/>
<dbReference type="InterPro" id="IPR020846">
    <property type="entry name" value="MFS_dom"/>
</dbReference>
<dbReference type="PROSITE" id="PS50850">
    <property type="entry name" value="MFS"/>
    <property type="match status" value="1"/>
</dbReference>
<gene>
    <name evidence="7" type="ORF">MMAD_33210</name>
</gene>
<dbReference type="InterPro" id="IPR005828">
    <property type="entry name" value="MFS_sugar_transport-like"/>
</dbReference>
<dbReference type="PANTHER" id="PTHR23508">
    <property type="entry name" value="CARBOXYLIC ACID TRANSPORTER PROTEIN HOMOLOG"/>
    <property type="match status" value="1"/>
</dbReference>
<feature type="transmembrane region" description="Helical" evidence="5">
    <location>
        <begin position="327"/>
        <end position="346"/>
    </location>
</feature>
<evidence type="ECO:0000256" key="4">
    <source>
        <dbReference type="ARBA" id="ARBA00023136"/>
    </source>
</evidence>
<feature type="transmembrane region" description="Helical" evidence="5">
    <location>
        <begin position="397"/>
        <end position="416"/>
    </location>
</feature>
<keyword evidence="4 5" id="KW-0472">Membrane</keyword>
<feature type="transmembrane region" description="Helical" evidence="5">
    <location>
        <begin position="352"/>
        <end position="376"/>
    </location>
</feature>
<dbReference type="SUPFAM" id="SSF103473">
    <property type="entry name" value="MFS general substrate transporter"/>
    <property type="match status" value="1"/>
</dbReference>
<feature type="transmembrane region" description="Helical" evidence="5">
    <location>
        <begin position="422"/>
        <end position="442"/>
    </location>
</feature>
<evidence type="ECO:0000256" key="2">
    <source>
        <dbReference type="ARBA" id="ARBA00022692"/>
    </source>
</evidence>
<keyword evidence="3 5" id="KW-1133">Transmembrane helix</keyword>
<dbReference type="GO" id="GO:0005886">
    <property type="term" value="C:plasma membrane"/>
    <property type="evidence" value="ECO:0007669"/>
    <property type="project" value="UniProtKB-SubCell"/>
</dbReference>
<dbReference type="InterPro" id="IPR036259">
    <property type="entry name" value="MFS_trans_sf"/>
</dbReference>
<dbReference type="PANTHER" id="PTHR23508:SF10">
    <property type="entry name" value="CARBOXYLIC ACID TRANSPORTER PROTEIN HOMOLOG"/>
    <property type="match status" value="1"/>
</dbReference>
<evidence type="ECO:0000259" key="6">
    <source>
        <dbReference type="PROSITE" id="PS50850"/>
    </source>
</evidence>
<evidence type="ECO:0000313" key="7">
    <source>
        <dbReference type="EMBL" id="BBZ29026.1"/>
    </source>
</evidence>
<evidence type="ECO:0000313" key="8">
    <source>
        <dbReference type="Proteomes" id="UP000466517"/>
    </source>
</evidence>
<evidence type="ECO:0000256" key="1">
    <source>
        <dbReference type="ARBA" id="ARBA00004651"/>
    </source>
</evidence>
<proteinExistence type="predicted"/>
<dbReference type="Proteomes" id="UP000466517">
    <property type="component" value="Chromosome"/>
</dbReference>
<dbReference type="GO" id="GO:0046943">
    <property type="term" value="F:carboxylic acid transmembrane transporter activity"/>
    <property type="evidence" value="ECO:0007669"/>
    <property type="project" value="TreeGrafter"/>
</dbReference>
<feature type="transmembrane region" description="Helical" evidence="5">
    <location>
        <begin position="27"/>
        <end position="49"/>
    </location>
</feature>
<reference evidence="7 8" key="1">
    <citation type="journal article" date="2019" name="Emerg. Microbes Infect.">
        <title>Comprehensive subspecies identification of 175 nontuberculous mycobacteria species based on 7547 genomic profiles.</title>
        <authorList>
            <person name="Matsumoto Y."/>
            <person name="Kinjo T."/>
            <person name="Motooka D."/>
            <person name="Nabeya D."/>
            <person name="Jung N."/>
            <person name="Uechi K."/>
            <person name="Horii T."/>
            <person name="Iida T."/>
            <person name="Fujita J."/>
            <person name="Nakamura S."/>
        </authorList>
    </citation>
    <scope>NUCLEOTIDE SEQUENCE [LARGE SCALE GENOMIC DNA]</scope>
    <source>
        <strain evidence="7 8">JCM 13574</strain>
    </source>
</reference>
<dbReference type="PROSITE" id="PS00216">
    <property type="entry name" value="SUGAR_TRANSPORT_1"/>
    <property type="match status" value="1"/>
</dbReference>
<feature type="domain" description="Major facilitator superfamily (MFS) profile" evidence="6">
    <location>
        <begin position="27"/>
        <end position="443"/>
    </location>
</feature>
<name>A0A7I7XIK2_9MYCO</name>
<dbReference type="InterPro" id="IPR005829">
    <property type="entry name" value="Sugar_transporter_CS"/>
</dbReference>
<dbReference type="EMBL" id="AP022610">
    <property type="protein sequence ID" value="BBZ29026.1"/>
    <property type="molecule type" value="Genomic_DNA"/>
</dbReference>
<evidence type="ECO:0000256" key="5">
    <source>
        <dbReference type="SAM" id="Phobius"/>
    </source>
</evidence>